<comment type="similarity">
    <text evidence="2">Belongs to the major facilitator superfamily. EmrB family.</text>
</comment>
<dbReference type="NCBIfam" id="TIGR00711">
    <property type="entry name" value="efflux_EmrB"/>
    <property type="match status" value="1"/>
</dbReference>
<feature type="transmembrane region" description="Helical" evidence="8">
    <location>
        <begin position="60"/>
        <end position="80"/>
    </location>
</feature>
<evidence type="ECO:0000256" key="6">
    <source>
        <dbReference type="ARBA" id="ARBA00022989"/>
    </source>
</evidence>
<dbReference type="PANTHER" id="PTHR42718:SF9">
    <property type="entry name" value="MAJOR FACILITATOR SUPERFAMILY MULTIDRUG TRANSPORTER MFSC"/>
    <property type="match status" value="1"/>
</dbReference>
<feature type="domain" description="Major facilitator superfamily (MFS) profile" evidence="9">
    <location>
        <begin position="22"/>
        <end position="543"/>
    </location>
</feature>
<dbReference type="CDD" id="cd17321">
    <property type="entry name" value="MFS_MMR_MDR_like"/>
    <property type="match status" value="1"/>
</dbReference>
<keyword evidence="7 8" id="KW-0472">Membrane</keyword>
<comment type="subcellular location">
    <subcellularLocation>
        <location evidence="1">Cell membrane</location>
        <topology evidence="1">Multi-pass membrane protein</topology>
    </subcellularLocation>
</comment>
<dbReference type="InterPro" id="IPR011701">
    <property type="entry name" value="MFS"/>
</dbReference>
<accession>A0ABQ0IQR4</accession>
<keyword evidence="4" id="KW-1003">Cell membrane</keyword>
<feature type="transmembrane region" description="Helical" evidence="8">
    <location>
        <begin position="208"/>
        <end position="228"/>
    </location>
</feature>
<dbReference type="InterPro" id="IPR020846">
    <property type="entry name" value="MFS_dom"/>
</dbReference>
<feature type="transmembrane region" description="Helical" evidence="8">
    <location>
        <begin position="389"/>
        <end position="416"/>
    </location>
</feature>
<dbReference type="PROSITE" id="PS00216">
    <property type="entry name" value="SUGAR_TRANSPORT_1"/>
    <property type="match status" value="1"/>
</dbReference>
<dbReference type="EMBL" id="BAOQ01000043">
    <property type="protein sequence ID" value="GAC85840.1"/>
    <property type="molecule type" value="Genomic_DNA"/>
</dbReference>
<keyword evidence="3" id="KW-0813">Transport</keyword>
<organism evidence="10 11">
    <name type="scientific">Gordonia paraffinivorans NBRC 108238</name>
    <dbReference type="NCBI Taxonomy" id="1223543"/>
    <lineage>
        <taxon>Bacteria</taxon>
        <taxon>Bacillati</taxon>
        <taxon>Actinomycetota</taxon>
        <taxon>Actinomycetes</taxon>
        <taxon>Mycobacteriales</taxon>
        <taxon>Gordoniaceae</taxon>
        <taxon>Gordonia</taxon>
    </lineage>
</organism>
<evidence type="ECO:0000259" key="9">
    <source>
        <dbReference type="PROSITE" id="PS50850"/>
    </source>
</evidence>
<evidence type="ECO:0000256" key="7">
    <source>
        <dbReference type="ARBA" id="ARBA00023136"/>
    </source>
</evidence>
<sequence length="555" mass="57664">MTTEASDDVSDEPRATSRQWLGLAVLATGLSMIVVDGTIVNVSLPVIIDDLKLDLTDAQWVNSLYSVVFAALLLSAGRLSDRIGRRLLFIVGVAVFLAGSLLAAAADDSTSLIWARLIQGIGGAAVLPCTLSTVNATFRGKDRVIAFAVWGSVIAGMAAVGPLLGGWLTTDFSWRWIFLVNVPIGILVVLGALLVVDETKAEIAVPGLDVVGLLLSMLGFGALIFALIEGQSIGWWKPIADLKMPGVTWSTDAPVSATPVAALVGIVALAAFVVWERHRARAGESAILDLSLFRFRTFSAGNVTATLVAIGEFGLLLILPLFLVNAYGLSTLGAGYVLAVMAVGAFLSGGMARQVAGRFGAPRTVMIGLALEAFGVLVFALYLRPTSEAWVLAILLAVYGAGLGLASAQLTGTVLVDIPTDESGQGSATESTARQLGAALGTAILGTVLSLFLAHSLPDRLEPIALPSQVETPIVDATRDSAGSTIPAIRHEGDHGSFGAEGPAVAKALEDGFADATRWSLFVAAGFLFLGFLSSFLLQSRRRDPDAAPVAGSSS</sequence>
<dbReference type="Gene3D" id="1.20.1720.10">
    <property type="entry name" value="Multidrug resistance protein D"/>
    <property type="match status" value="1"/>
</dbReference>
<keyword evidence="11" id="KW-1185">Reference proteome</keyword>
<gene>
    <name evidence="10" type="ORF">GP2_043_00250</name>
</gene>
<dbReference type="PRINTS" id="PR01036">
    <property type="entry name" value="TCRTETB"/>
</dbReference>
<feature type="transmembrane region" description="Helical" evidence="8">
    <location>
        <begin position="253"/>
        <end position="275"/>
    </location>
</feature>
<protein>
    <submittedName>
        <fullName evidence="10">Drug resistance transporter</fullName>
    </submittedName>
</protein>
<feature type="transmembrane region" description="Helical" evidence="8">
    <location>
        <begin position="519"/>
        <end position="538"/>
    </location>
</feature>
<dbReference type="InterPro" id="IPR005829">
    <property type="entry name" value="Sugar_transporter_CS"/>
</dbReference>
<name>A0ABQ0IQR4_9ACTN</name>
<feature type="transmembrane region" description="Helical" evidence="8">
    <location>
        <begin position="20"/>
        <end position="48"/>
    </location>
</feature>
<evidence type="ECO:0000256" key="4">
    <source>
        <dbReference type="ARBA" id="ARBA00022475"/>
    </source>
</evidence>
<evidence type="ECO:0000313" key="10">
    <source>
        <dbReference type="EMBL" id="GAC85840.1"/>
    </source>
</evidence>
<dbReference type="PROSITE" id="PS50850">
    <property type="entry name" value="MFS"/>
    <property type="match status" value="1"/>
</dbReference>
<feature type="transmembrane region" description="Helical" evidence="8">
    <location>
        <begin position="364"/>
        <end position="383"/>
    </location>
</feature>
<keyword evidence="6 8" id="KW-1133">Transmembrane helix</keyword>
<dbReference type="RefSeq" id="WP_006902093.1">
    <property type="nucleotide sequence ID" value="NZ_BAOQ01000043.1"/>
</dbReference>
<dbReference type="SUPFAM" id="SSF103473">
    <property type="entry name" value="MFS general substrate transporter"/>
    <property type="match status" value="1"/>
</dbReference>
<feature type="transmembrane region" description="Helical" evidence="8">
    <location>
        <begin position="303"/>
        <end position="327"/>
    </location>
</feature>
<dbReference type="InterPro" id="IPR004638">
    <property type="entry name" value="EmrB-like"/>
</dbReference>
<dbReference type="Gene3D" id="1.20.1250.20">
    <property type="entry name" value="MFS general substrate transporter like domains"/>
    <property type="match status" value="1"/>
</dbReference>
<dbReference type="PANTHER" id="PTHR42718">
    <property type="entry name" value="MAJOR FACILITATOR SUPERFAMILY MULTIDRUG TRANSPORTER MFSC"/>
    <property type="match status" value="1"/>
</dbReference>
<evidence type="ECO:0000256" key="3">
    <source>
        <dbReference type="ARBA" id="ARBA00022448"/>
    </source>
</evidence>
<evidence type="ECO:0000256" key="1">
    <source>
        <dbReference type="ARBA" id="ARBA00004651"/>
    </source>
</evidence>
<feature type="transmembrane region" description="Helical" evidence="8">
    <location>
        <begin position="112"/>
        <end position="132"/>
    </location>
</feature>
<keyword evidence="5 8" id="KW-0812">Transmembrane</keyword>
<evidence type="ECO:0000256" key="8">
    <source>
        <dbReference type="SAM" id="Phobius"/>
    </source>
</evidence>
<comment type="caution">
    <text evidence="10">The sequence shown here is derived from an EMBL/GenBank/DDBJ whole genome shotgun (WGS) entry which is preliminary data.</text>
</comment>
<dbReference type="Pfam" id="PF07690">
    <property type="entry name" value="MFS_1"/>
    <property type="match status" value="1"/>
</dbReference>
<feature type="transmembrane region" description="Helical" evidence="8">
    <location>
        <begin position="144"/>
        <end position="164"/>
    </location>
</feature>
<evidence type="ECO:0000313" key="11">
    <source>
        <dbReference type="Proteomes" id="UP000035021"/>
    </source>
</evidence>
<evidence type="ECO:0000256" key="5">
    <source>
        <dbReference type="ARBA" id="ARBA00022692"/>
    </source>
</evidence>
<evidence type="ECO:0000256" key="2">
    <source>
        <dbReference type="ARBA" id="ARBA00008537"/>
    </source>
</evidence>
<feature type="transmembrane region" description="Helical" evidence="8">
    <location>
        <begin position="333"/>
        <end position="352"/>
    </location>
</feature>
<proteinExistence type="inferred from homology"/>
<feature type="transmembrane region" description="Helical" evidence="8">
    <location>
        <begin position="436"/>
        <end position="457"/>
    </location>
</feature>
<dbReference type="InterPro" id="IPR036259">
    <property type="entry name" value="MFS_trans_sf"/>
</dbReference>
<dbReference type="Proteomes" id="UP000035021">
    <property type="component" value="Unassembled WGS sequence"/>
</dbReference>
<reference evidence="10 11" key="1">
    <citation type="submission" date="2013-02" db="EMBL/GenBank/DDBJ databases">
        <title>Whole genome shotgun sequence of Gordonia paraffinivorans NBRC 108238.</title>
        <authorList>
            <person name="Isaki-Nakamura S."/>
            <person name="Hosoyama A."/>
            <person name="Tsuchikane K."/>
            <person name="Ando Y."/>
            <person name="Baba S."/>
            <person name="Ohji S."/>
            <person name="Hamada M."/>
            <person name="Tamura T."/>
            <person name="Yamazoe A."/>
            <person name="Yamazaki S."/>
            <person name="Fujita N."/>
        </authorList>
    </citation>
    <scope>NUCLEOTIDE SEQUENCE [LARGE SCALE GENOMIC DNA]</scope>
    <source>
        <strain evidence="10 11">NBRC 108238</strain>
    </source>
</reference>
<feature type="transmembrane region" description="Helical" evidence="8">
    <location>
        <begin position="87"/>
        <end position="106"/>
    </location>
</feature>
<feature type="transmembrane region" description="Helical" evidence="8">
    <location>
        <begin position="176"/>
        <end position="196"/>
    </location>
</feature>